<dbReference type="Ensembl" id="ENSENLT00000040962.1">
    <property type="protein sequence ID" value="ENSENLP00000039933.1"/>
    <property type="gene ID" value="ENSENLG00000017203.1"/>
</dbReference>
<evidence type="ECO:0000256" key="3">
    <source>
        <dbReference type="ARBA" id="ARBA00010670"/>
    </source>
</evidence>
<comment type="subcellular location">
    <subcellularLocation>
        <location evidence="2">Cytoplasm</location>
    </subcellularLocation>
    <subcellularLocation>
        <location evidence="1">Mitochondrion</location>
    </subcellularLocation>
</comment>
<organism evidence="8 9">
    <name type="scientific">Echeneis naucrates</name>
    <name type="common">Live sharksucker</name>
    <dbReference type="NCBI Taxonomy" id="173247"/>
    <lineage>
        <taxon>Eukaryota</taxon>
        <taxon>Metazoa</taxon>
        <taxon>Chordata</taxon>
        <taxon>Craniata</taxon>
        <taxon>Vertebrata</taxon>
        <taxon>Euteleostomi</taxon>
        <taxon>Actinopterygii</taxon>
        <taxon>Neopterygii</taxon>
        <taxon>Teleostei</taxon>
        <taxon>Neoteleostei</taxon>
        <taxon>Acanthomorphata</taxon>
        <taxon>Carangaria</taxon>
        <taxon>Carangiformes</taxon>
        <taxon>Echeneidae</taxon>
        <taxon>Echeneis</taxon>
    </lineage>
</organism>
<keyword evidence="9" id="KW-1185">Reference proteome</keyword>
<dbReference type="GO" id="GO:0032007">
    <property type="term" value="P:negative regulation of TOR signaling"/>
    <property type="evidence" value="ECO:0007669"/>
    <property type="project" value="TreeGrafter"/>
</dbReference>
<proteinExistence type="inferred from homology"/>
<evidence type="ECO:0000256" key="4">
    <source>
        <dbReference type="ARBA" id="ARBA00022490"/>
    </source>
</evidence>
<reference evidence="8" key="3">
    <citation type="submission" date="2025-09" db="UniProtKB">
        <authorList>
            <consortium name="Ensembl"/>
        </authorList>
    </citation>
    <scope>IDENTIFICATION</scope>
</reference>
<comment type="similarity">
    <text evidence="3">Belongs to the DDIT4 family.</text>
</comment>
<evidence type="ECO:0000256" key="5">
    <source>
        <dbReference type="ARBA" id="ARBA00022703"/>
    </source>
</evidence>
<evidence type="ECO:0000256" key="2">
    <source>
        <dbReference type="ARBA" id="ARBA00004496"/>
    </source>
</evidence>
<protein>
    <recommendedName>
        <fullName evidence="7">DNA damage-inducible transcript 4 protein</fullName>
    </recommendedName>
</protein>
<dbReference type="GO" id="GO:0005739">
    <property type="term" value="C:mitochondrion"/>
    <property type="evidence" value="ECO:0007669"/>
    <property type="project" value="UniProtKB-SubCell"/>
</dbReference>
<dbReference type="GO" id="GO:0006915">
    <property type="term" value="P:apoptotic process"/>
    <property type="evidence" value="ECO:0007669"/>
    <property type="project" value="UniProtKB-KW"/>
</dbReference>
<evidence type="ECO:0000256" key="1">
    <source>
        <dbReference type="ARBA" id="ARBA00004173"/>
    </source>
</evidence>
<evidence type="ECO:0000256" key="6">
    <source>
        <dbReference type="ARBA" id="ARBA00023128"/>
    </source>
</evidence>
<dbReference type="InParanoid" id="A0A665W7P7"/>
<dbReference type="Gene3D" id="3.90.470.40">
    <property type="entry name" value="RTP801-like"/>
    <property type="match status" value="1"/>
</dbReference>
<keyword evidence="6" id="KW-0496">Mitochondrion</keyword>
<evidence type="ECO:0000256" key="7">
    <source>
        <dbReference type="ARBA" id="ARBA00040168"/>
    </source>
</evidence>
<dbReference type="Pfam" id="PF07809">
    <property type="entry name" value="RTP801_C"/>
    <property type="match status" value="1"/>
</dbReference>
<dbReference type="GO" id="GO:0071889">
    <property type="term" value="F:14-3-3 protein binding"/>
    <property type="evidence" value="ECO:0007669"/>
    <property type="project" value="TreeGrafter"/>
</dbReference>
<evidence type="ECO:0000313" key="8">
    <source>
        <dbReference type="Ensembl" id="ENSENLP00000039933.1"/>
    </source>
</evidence>
<dbReference type="OMA" id="IKRKLYC"/>
<dbReference type="GO" id="GO:0001666">
    <property type="term" value="P:response to hypoxia"/>
    <property type="evidence" value="ECO:0007669"/>
    <property type="project" value="TreeGrafter"/>
</dbReference>
<reference evidence="8" key="2">
    <citation type="submission" date="2025-08" db="UniProtKB">
        <authorList>
            <consortium name="Ensembl"/>
        </authorList>
    </citation>
    <scope>IDENTIFICATION</scope>
</reference>
<dbReference type="InterPro" id="IPR038281">
    <property type="entry name" value="RTP801-like_C_sf"/>
</dbReference>
<dbReference type="PANTHER" id="PTHR12478">
    <property type="entry name" value="DNA-DAMAGE-INDUCIBLE TRANSCRIPT 4 PROTEIN DDIT4"/>
    <property type="match status" value="1"/>
</dbReference>
<dbReference type="PANTHER" id="PTHR12478:SF7">
    <property type="entry name" value="DNA DAMAGE-INDUCIBLE TRANSCRIPT 4 PROTEIN"/>
    <property type="match status" value="1"/>
</dbReference>
<keyword evidence="4" id="KW-0963">Cytoplasm</keyword>
<reference evidence="8" key="1">
    <citation type="submission" date="2021-04" db="EMBL/GenBank/DDBJ databases">
        <authorList>
            <consortium name="Wellcome Sanger Institute Data Sharing"/>
        </authorList>
    </citation>
    <scope>NUCLEOTIDE SEQUENCE [LARGE SCALE GENOMIC DNA]</scope>
</reference>
<keyword evidence="5" id="KW-0053">Apoptosis</keyword>
<dbReference type="InterPro" id="IPR012918">
    <property type="entry name" value="RTP801-like"/>
</dbReference>
<evidence type="ECO:0000313" key="9">
    <source>
        <dbReference type="Proteomes" id="UP000472264"/>
    </source>
</evidence>
<dbReference type="Proteomes" id="UP000472264">
    <property type="component" value="Chromosome 15"/>
</dbReference>
<dbReference type="AlphaFoldDB" id="A0A665W7P7"/>
<accession>A0A665W7P7</accession>
<gene>
    <name evidence="8" type="primary">LOC115055674</name>
</gene>
<sequence>MCFPAGLALVLWEEEPSEDTSALFHSFYNPFVVVFYLWFVNMSYSCNNSLDGSFPPSPAEDRGSKRLSWGSLLQRLTELKGSNQRAAEQGCRSETGSVADMSLSESDSSFFCDPLEELFATELIATITQSLHDASHILGCSKLTVPECLLQTISQELLHLAGCEPCGLRGALIDLCVDMGDQGSLCTVDQIAVDETLVPTFHVTLVLRLESSGLWPKVQKLFKSPQTTETSLGHQNSRRLSTSFRAIKRKLYCSGELLIEECC</sequence>
<name>A0A665W7P7_ECHNA</name>